<organism evidence="5 6">
    <name type="scientific">Cyanobacterium aponinum 0216</name>
    <dbReference type="NCBI Taxonomy" id="2676140"/>
    <lineage>
        <taxon>Bacteria</taxon>
        <taxon>Bacillati</taxon>
        <taxon>Cyanobacteriota</taxon>
        <taxon>Cyanophyceae</taxon>
        <taxon>Oscillatoriophycideae</taxon>
        <taxon>Chroococcales</taxon>
        <taxon>Geminocystaceae</taxon>
        <taxon>Cyanobacterium</taxon>
    </lineage>
</organism>
<evidence type="ECO:0000256" key="1">
    <source>
        <dbReference type="ARBA" id="ARBA00022553"/>
    </source>
</evidence>
<dbReference type="EMBL" id="WMIA01000006">
    <property type="protein sequence ID" value="MTF38664.1"/>
    <property type="molecule type" value="Genomic_DNA"/>
</dbReference>
<dbReference type="Pfam" id="PF00072">
    <property type="entry name" value="Response_reg"/>
    <property type="match status" value="1"/>
</dbReference>
<reference evidence="5 6" key="1">
    <citation type="submission" date="2019-11" db="EMBL/GenBank/DDBJ databases">
        <title>Isolation of a new High Light Tolerant Cyanobacteria.</title>
        <authorList>
            <person name="Dobson Z."/>
            <person name="Vaughn N."/>
            <person name="Vaughn M."/>
            <person name="Fromme P."/>
            <person name="Mazor Y."/>
        </authorList>
    </citation>
    <scope>NUCLEOTIDE SEQUENCE [LARGE SCALE GENOMIC DNA]</scope>
    <source>
        <strain evidence="5 6">0216</strain>
    </source>
</reference>
<dbReference type="GO" id="GO:0000160">
    <property type="term" value="P:phosphorelay signal transduction system"/>
    <property type="evidence" value="ECO:0007669"/>
    <property type="project" value="UniProtKB-KW"/>
</dbReference>
<sequence length="120" mass="13678">MKKVLVVDDSKSQQRLVNGLLQTLDVEVELADNGESALKWLTNNGQPDLILMDIVMPDMSGLDVCRHIRKEMNYKTVPIIFVTTKDEDFDKFWALRQGGTAYITKPYSPTDLINTVKNYL</sequence>
<dbReference type="Proteomes" id="UP000437131">
    <property type="component" value="Unassembled WGS sequence"/>
</dbReference>
<dbReference type="PROSITE" id="PS50110">
    <property type="entry name" value="RESPONSE_REGULATORY"/>
    <property type="match status" value="1"/>
</dbReference>
<keyword evidence="2" id="KW-0902">Two-component regulatory system</keyword>
<gene>
    <name evidence="5" type="ORF">GGC33_06965</name>
</gene>
<comment type="caution">
    <text evidence="5">The sequence shown here is derived from an EMBL/GenBank/DDBJ whole genome shotgun (WGS) entry which is preliminary data.</text>
</comment>
<proteinExistence type="predicted"/>
<dbReference type="InterPro" id="IPR050595">
    <property type="entry name" value="Bact_response_regulator"/>
</dbReference>
<dbReference type="AlphaFoldDB" id="A0A844GQ26"/>
<name>A0A844GQ26_9CHRO</name>
<feature type="modified residue" description="4-aspartylphosphate" evidence="3">
    <location>
        <position position="53"/>
    </location>
</feature>
<dbReference type="InterPro" id="IPR011006">
    <property type="entry name" value="CheY-like_superfamily"/>
</dbReference>
<dbReference type="SMART" id="SM00448">
    <property type="entry name" value="REC"/>
    <property type="match status" value="1"/>
</dbReference>
<dbReference type="SUPFAM" id="SSF52172">
    <property type="entry name" value="CheY-like"/>
    <property type="match status" value="1"/>
</dbReference>
<dbReference type="RefSeq" id="WP_155083551.1">
    <property type="nucleotide sequence ID" value="NZ_WMIA01000006.1"/>
</dbReference>
<feature type="domain" description="Response regulatory" evidence="4">
    <location>
        <begin position="3"/>
        <end position="120"/>
    </location>
</feature>
<dbReference type="PANTHER" id="PTHR44591">
    <property type="entry name" value="STRESS RESPONSE REGULATOR PROTEIN 1"/>
    <property type="match status" value="1"/>
</dbReference>
<dbReference type="PANTHER" id="PTHR44591:SF14">
    <property type="entry name" value="PROTEIN PILG"/>
    <property type="match status" value="1"/>
</dbReference>
<evidence type="ECO:0000256" key="3">
    <source>
        <dbReference type="PROSITE-ProRule" id="PRU00169"/>
    </source>
</evidence>
<dbReference type="Gene3D" id="3.40.50.2300">
    <property type="match status" value="1"/>
</dbReference>
<evidence type="ECO:0000313" key="5">
    <source>
        <dbReference type="EMBL" id="MTF38664.1"/>
    </source>
</evidence>
<evidence type="ECO:0000259" key="4">
    <source>
        <dbReference type="PROSITE" id="PS50110"/>
    </source>
</evidence>
<evidence type="ECO:0000256" key="2">
    <source>
        <dbReference type="ARBA" id="ARBA00023012"/>
    </source>
</evidence>
<keyword evidence="1 3" id="KW-0597">Phosphoprotein</keyword>
<dbReference type="InterPro" id="IPR001789">
    <property type="entry name" value="Sig_transdc_resp-reg_receiver"/>
</dbReference>
<protein>
    <submittedName>
        <fullName evidence="5">Response regulator</fullName>
    </submittedName>
</protein>
<accession>A0A844GQ26</accession>
<evidence type="ECO:0000313" key="6">
    <source>
        <dbReference type="Proteomes" id="UP000437131"/>
    </source>
</evidence>